<keyword evidence="3" id="KW-1185">Reference proteome</keyword>
<proteinExistence type="predicted"/>
<evidence type="ECO:0000313" key="2">
    <source>
        <dbReference type="EMBL" id="KAK2876002.1"/>
    </source>
</evidence>
<gene>
    <name evidence="2" type="ORF">Q8A67_020098</name>
</gene>
<dbReference type="EMBL" id="JAUYZG010000020">
    <property type="protein sequence ID" value="KAK2876002.1"/>
    <property type="molecule type" value="Genomic_DNA"/>
</dbReference>
<name>A0AA88P896_9TELE</name>
<dbReference type="Proteomes" id="UP001187343">
    <property type="component" value="Unassembled WGS sequence"/>
</dbReference>
<protein>
    <submittedName>
        <fullName evidence="2">Uncharacterized protein</fullName>
    </submittedName>
</protein>
<reference evidence="2" key="1">
    <citation type="submission" date="2023-08" db="EMBL/GenBank/DDBJ databases">
        <title>Chromosome-level Genome Assembly of mud carp (Cirrhinus molitorella).</title>
        <authorList>
            <person name="Liu H."/>
        </authorList>
    </citation>
    <scope>NUCLEOTIDE SEQUENCE</scope>
    <source>
        <strain evidence="2">Prfri</strain>
        <tissue evidence="2">Muscle</tissue>
    </source>
</reference>
<comment type="caution">
    <text evidence="2">The sequence shown here is derived from an EMBL/GenBank/DDBJ whole genome shotgun (WGS) entry which is preliminary data.</text>
</comment>
<dbReference type="AlphaFoldDB" id="A0AA88P896"/>
<accession>A0AA88P896</accession>
<organism evidence="2 3">
    <name type="scientific">Cirrhinus molitorella</name>
    <name type="common">mud carp</name>
    <dbReference type="NCBI Taxonomy" id="172907"/>
    <lineage>
        <taxon>Eukaryota</taxon>
        <taxon>Metazoa</taxon>
        <taxon>Chordata</taxon>
        <taxon>Craniata</taxon>
        <taxon>Vertebrata</taxon>
        <taxon>Euteleostomi</taxon>
        <taxon>Actinopterygii</taxon>
        <taxon>Neopterygii</taxon>
        <taxon>Teleostei</taxon>
        <taxon>Ostariophysi</taxon>
        <taxon>Cypriniformes</taxon>
        <taxon>Cyprinidae</taxon>
        <taxon>Labeoninae</taxon>
        <taxon>Labeonini</taxon>
        <taxon>Cirrhinus</taxon>
    </lineage>
</organism>
<evidence type="ECO:0000256" key="1">
    <source>
        <dbReference type="SAM" id="MobiDB-lite"/>
    </source>
</evidence>
<evidence type="ECO:0000313" key="3">
    <source>
        <dbReference type="Proteomes" id="UP001187343"/>
    </source>
</evidence>
<feature type="region of interest" description="Disordered" evidence="1">
    <location>
        <begin position="53"/>
        <end position="76"/>
    </location>
</feature>
<sequence length="133" mass="14997">MESPQLKNDAQHSLHSLHLLSGGSVSETLKDLSVCLLTSCYFCSVSYATNEEKRHSRRRQPGDGGQRLQRERRIGGEHPQELLSADAYVCLYENTLYRRTTDRSAGLGQAELFVECEGFGKRGAFHFCFLNEP</sequence>